<evidence type="ECO:0000313" key="8">
    <source>
        <dbReference type="Proteomes" id="UP000318538"/>
    </source>
</evidence>
<dbReference type="AlphaFoldDB" id="A0A517N3S5"/>
<feature type="compositionally biased region" description="Polar residues" evidence="4">
    <location>
        <begin position="559"/>
        <end position="569"/>
    </location>
</feature>
<dbReference type="Gene3D" id="1.10.238.10">
    <property type="entry name" value="EF-hand"/>
    <property type="match status" value="1"/>
</dbReference>
<dbReference type="RefSeq" id="WP_246146409.1">
    <property type="nucleotide sequence ID" value="NZ_CP036525.1"/>
</dbReference>
<accession>A0A517N3S5</accession>
<dbReference type="GO" id="GO:0030313">
    <property type="term" value="C:cell envelope"/>
    <property type="evidence" value="ECO:0007669"/>
    <property type="project" value="UniProtKB-SubCell"/>
</dbReference>
<dbReference type="Gene3D" id="1.10.287.470">
    <property type="entry name" value="Helix hairpin bin"/>
    <property type="match status" value="1"/>
</dbReference>
<feature type="transmembrane region" description="Helical" evidence="5">
    <location>
        <begin position="21"/>
        <end position="40"/>
    </location>
</feature>
<dbReference type="SUPFAM" id="SSF47473">
    <property type="entry name" value="EF-hand"/>
    <property type="match status" value="1"/>
</dbReference>
<dbReference type="PROSITE" id="PS00018">
    <property type="entry name" value="EF_HAND_1"/>
    <property type="match status" value="1"/>
</dbReference>
<sequence>MFFRLTRSSGIDRRGGIMGGLLVCLILVGVIGAVGYRFFYDSAANSVTKDLITASVSRGPFDHIVLEQGEIESSSNTEVICEVKSRGSAGTAILWVIDEGTRVKKGDKLVELDSSELEVRLKEQRIQVITEEARVTTAQAQLEQAKISKEEYLEGVFKTDEKALLSEEAVANQNLLKARLAIESSRRLVAKGLVKELQLQADQFAMINANNQLSSTQGRLQVLRNLTKQKMLVQFNSEIEAAAAALSAANSELMEEQNELDDIELQIEKCVMYAPSEGVVVHANRFSSRGGNAEFVVEAGSTVRERQAIIRLPDPTQMQVKCNINESRITLVRAGMPAKIALDAIAGMKLQGVVKKVNRYAEPNGFFGSSIKEYATIIEILNPPENIRTGMTSEVQIFVEQLENALQIPIQGLYDHGGELFTLVQRGPNSFETVAVTIGATNDTMASIASGLEEGDKVVLNLREHLSLMDLPEIADEDNSEMRELGANNKHTGGAAVPAEAGEGGPRGPGEGRPRGPGGDRGPGGERGPRDGAGGRGPGGGGPGGGGPGGGGGAPDPNQMVSRSMQSNDTDGDGSLSADEISKIDERFRSNISAADEDGDGSVTRAELLKSMKARFSGGGGRPE</sequence>
<gene>
    <name evidence="7" type="primary">macA_1</name>
    <name evidence="7" type="ORF">K227x_01520</name>
</gene>
<dbReference type="Gene3D" id="2.40.420.20">
    <property type="match status" value="1"/>
</dbReference>
<dbReference type="KEGG" id="rlc:K227x_01520"/>
<reference evidence="7 8" key="1">
    <citation type="submission" date="2019-02" db="EMBL/GenBank/DDBJ databases">
        <title>Deep-cultivation of Planctomycetes and their phenomic and genomic characterization uncovers novel biology.</title>
        <authorList>
            <person name="Wiegand S."/>
            <person name="Jogler M."/>
            <person name="Boedeker C."/>
            <person name="Pinto D."/>
            <person name="Vollmers J."/>
            <person name="Rivas-Marin E."/>
            <person name="Kohn T."/>
            <person name="Peeters S.H."/>
            <person name="Heuer A."/>
            <person name="Rast P."/>
            <person name="Oberbeckmann S."/>
            <person name="Bunk B."/>
            <person name="Jeske O."/>
            <person name="Meyerdierks A."/>
            <person name="Storesund J.E."/>
            <person name="Kallscheuer N."/>
            <person name="Luecker S."/>
            <person name="Lage O.M."/>
            <person name="Pohl T."/>
            <person name="Merkel B.J."/>
            <person name="Hornburger P."/>
            <person name="Mueller R.-W."/>
            <person name="Bruemmer F."/>
            <person name="Labrenz M."/>
            <person name="Spormann A.M."/>
            <person name="Op den Camp H."/>
            <person name="Overmann J."/>
            <person name="Amann R."/>
            <person name="Jetten M.S.M."/>
            <person name="Mascher T."/>
            <person name="Medema M.H."/>
            <person name="Devos D.P."/>
            <person name="Kaster A.-K."/>
            <person name="Ovreas L."/>
            <person name="Rohde M."/>
            <person name="Galperin M.Y."/>
            <person name="Jogler C."/>
        </authorList>
    </citation>
    <scope>NUCLEOTIDE SEQUENCE [LARGE SCALE GENOMIC DNA]</scope>
    <source>
        <strain evidence="7 8">K22_7</strain>
    </source>
</reference>
<evidence type="ECO:0000259" key="6">
    <source>
        <dbReference type="PROSITE" id="PS50222"/>
    </source>
</evidence>
<name>A0A517N3S5_9BACT</name>
<dbReference type="Gene3D" id="2.40.50.100">
    <property type="match status" value="1"/>
</dbReference>
<evidence type="ECO:0000256" key="3">
    <source>
        <dbReference type="SAM" id="Coils"/>
    </source>
</evidence>
<dbReference type="InterPro" id="IPR011992">
    <property type="entry name" value="EF-hand-dom_pair"/>
</dbReference>
<dbReference type="Pfam" id="PF25967">
    <property type="entry name" value="RND-MFP_C"/>
    <property type="match status" value="1"/>
</dbReference>
<protein>
    <submittedName>
        <fullName evidence="7">Macrolide export protein MacA</fullName>
    </submittedName>
</protein>
<dbReference type="CDD" id="cd00051">
    <property type="entry name" value="EFh"/>
    <property type="match status" value="1"/>
</dbReference>
<feature type="domain" description="EF-hand" evidence="6">
    <location>
        <begin position="583"/>
        <end position="618"/>
    </location>
</feature>
<dbReference type="GO" id="GO:0005509">
    <property type="term" value="F:calcium ion binding"/>
    <property type="evidence" value="ECO:0007669"/>
    <property type="project" value="InterPro"/>
</dbReference>
<organism evidence="7 8">
    <name type="scientific">Rubripirellula lacrimiformis</name>
    <dbReference type="NCBI Taxonomy" id="1930273"/>
    <lineage>
        <taxon>Bacteria</taxon>
        <taxon>Pseudomonadati</taxon>
        <taxon>Planctomycetota</taxon>
        <taxon>Planctomycetia</taxon>
        <taxon>Pirellulales</taxon>
        <taxon>Pirellulaceae</taxon>
        <taxon>Rubripirellula</taxon>
    </lineage>
</organism>
<feature type="region of interest" description="Disordered" evidence="4">
    <location>
        <begin position="485"/>
        <end position="583"/>
    </location>
</feature>
<dbReference type="PANTHER" id="PTHR32347:SF23">
    <property type="entry name" value="BLL5650 PROTEIN"/>
    <property type="match status" value="1"/>
</dbReference>
<feature type="coiled-coil region" evidence="3">
    <location>
        <begin position="232"/>
        <end position="266"/>
    </location>
</feature>
<dbReference type="EMBL" id="CP036525">
    <property type="protein sequence ID" value="QDT01784.1"/>
    <property type="molecule type" value="Genomic_DNA"/>
</dbReference>
<feature type="compositionally biased region" description="Gly residues" evidence="4">
    <location>
        <begin position="531"/>
        <end position="554"/>
    </location>
</feature>
<dbReference type="InterPro" id="IPR002048">
    <property type="entry name" value="EF_hand_dom"/>
</dbReference>
<evidence type="ECO:0000256" key="2">
    <source>
        <dbReference type="ARBA" id="ARBA00023054"/>
    </source>
</evidence>
<keyword evidence="2 3" id="KW-0175">Coiled coil</keyword>
<dbReference type="InterPro" id="IPR050465">
    <property type="entry name" value="UPF0194_transport"/>
</dbReference>
<evidence type="ECO:0000313" key="7">
    <source>
        <dbReference type="EMBL" id="QDT01784.1"/>
    </source>
</evidence>
<keyword evidence="5" id="KW-1133">Transmembrane helix</keyword>
<evidence type="ECO:0000256" key="4">
    <source>
        <dbReference type="SAM" id="MobiDB-lite"/>
    </source>
</evidence>
<keyword evidence="5" id="KW-0472">Membrane</keyword>
<feature type="compositionally biased region" description="Gly residues" evidence="4">
    <location>
        <begin position="502"/>
        <end position="522"/>
    </location>
</feature>
<evidence type="ECO:0000256" key="5">
    <source>
        <dbReference type="SAM" id="Phobius"/>
    </source>
</evidence>
<proteinExistence type="predicted"/>
<dbReference type="PROSITE" id="PS50222">
    <property type="entry name" value="EF_HAND_2"/>
    <property type="match status" value="1"/>
</dbReference>
<dbReference type="PANTHER" id="PTHR32347">
    <property type="entry name" value="EFFLUX SYSTEM COMPONENT YKNX-RELATED"/>
    <property type="match status" value="1"/>
</dbReference>
<keyword evidence="8" id="KW-1185">Reference proteome</keyword>
<evidence type="ECO:0000256" key="1">
    <source>
        <dbReference type="ARBA" id="ARBA00004196"/>
    </source>
</evidence>
<dbReference type="InterPro" id="IPR058627">
    <property type="entry name" value="MdtA-like_C"/>
</dbReference>
<dbReference type="InterPro" id="IPR018247">
    <property type="entry name" value="EF_Hand_1_Ca_BS"/>
</dbReference>
<keyword evidence="5" id="KW-0812">Transmembrane</keyword>
<dbReference type="Proteomes" id="UP000318538">
    <property type="component" value="Chromosome"/>
</dbReference>
<comment type="subcellular location">
    <subcellularLocation>
        <location evidence="1">Cell envelope</location>
    </subcellularLocation>
</comment>
<dbReference type="Gene3D" id="2.40.30.170">
    <property type="match status" value="1"/>
</dbReference>